<keyword evidence="5 8" id="KW-1133">Transmembrane helix</keyword>
<dbReference type="PROSITE" id="PS50836">
    <property type="entry name" value="DOMON"/>
    <property type="match status" value="1"/>
</dbReference>
<dbReference type="CDD" id="cd08760">
    <property type="entry name" value="Cyt_b561_FRRS1_like"/>
    <property type="match status" value="1"/>
</dbReference>
<keyword evidence="12" id="KW-1185">Reference proteome</keyword>
<evidence type="ECO:0000256" key="6">
    <source>
        <dbReference type="ARBA" id="ARBA00023136"/>
    </source>
</evidence>
<dbReference type="Pfam" id="PF16010">
    <property type="entry name" value="CDH-cyt"/>
    <property type="match status" value="1"/>
</dbReference>
<reference evidence="12" key="1">
    <citation type="journal article" date="2018" name="Nat. Microbiol.">
        <title>Leveraging single-cell genomics to expand the fungal tree of life.</title>
        <authorList>
            <person name="Ahrendt S.R."/>
            <person name="Quandt C.A."/>
            <person name="Ciobanu D."/>
            <person name="Clum A."/>
            <person name="Salamov A."/>
            <person name="Andreopoulos B."/>
            <person name="Cheng J.F."/>
            <person name="Woyke T."/>
            <person name="Pelin A."/>
            <person name="Henrissat B."/>
            <person name="Reynolds N.K."/>
            <person name="Benny G.L."/>
            <person name="Smith M.E."/>
            <person name="James T.Y."/>
            <person name="Grigoriev I.V."/>
        </authorList>
    </citation>
    <scope>NUCLEOTIDE SEQUENCE [LARGE SCALE GENOMIC DNA]</scope>
</reference>
<dbReference type="SMART" id="SM00665">
    <property type="entry name" value="B561"/>
    <property type="match status" value="1"/>
</dbReference>
<dbReference type="InterPro" id="IPR015920">
    <property type="entry name" value="Cellobiose_DH-like_cyt"/>
</dbReference>
<feature type="domain" description="DOMON" evidence="9">
    <location>
        <begin position="145"/>
        <end position="261"/>
    </location>
</feature>
<accession>A0A4P9WPN6</accession>
<evidence type="ECO:0000313" key="12">
    <source>
        <dbReference type="Proteomes" id="UP000269721"/>
    </source>
</evidence>
<feature type="transmembrane region" description="Helical" evidence="8">
    <location>
        <begin position="393"/>
        <end position="417"/>
    </location>
</feature>
<protein>
    <recommendedName>
        <fullName evidence="13">Cytochrome b561 domain-containing protein</fullName>
    </recommendedName>
</protein>
<evidence type="ECO:0008006" key="13">
    <source>
        <dbReference type="Google" id="ProtNLM"/>
    </source>
</evidence>
<dbReference type="PROSITE" id="PS50939">
    <property type="entry name" value="CYTOCHROME_B561"/>
    <property type="match status" value="1"/>
</dbReference>
<evidence type="ECO:0000256" key="1">
    <source>
        <dbReference type="ARBA" id="ARBA00004370"/>
    </source>
</evidence>
<dbReference type="Proteomes" id="UP000269721">
    <property type="component" value="Unassembled WGS sequence"/>
</dbReference>
<feature type="transmembrane region" description="Helical" evidence="8">
    <location>
        <begin position="461"/>
        <end position="480"/>
    </location>
</feature>
<dbReference type="OrthoDB" id="19261at2759"/>
<comment type="subcellular location">
    <subcellularLocation>
        <location evidence="1">Membrane</location>
    </subcellularLocation>
</comment>
<keyword evidence="4" id="KW-0249">Electron transport</keyword>
<keyword evidence="6 8" id="KW-0472">Membrane</keyword>
<dbReference type="AlphaFoldDB" id="A0A4P9WPN6"/>
<dbReference type="Gene3D" id="2.60.40.1210">
    <property type="entry name" value="Cellobiose dehydrogenase, cytochrome domain"/>
    <property type="match status" value="1"/>
</dbReference>
<evidence type="ECO:0000256" key="7">
    <source>
        <dbReference type="SAM" id="MobiDB-lite"/>
    </source>
</evidence>
<feature type="transmembrane region" description="Helical" evidence="8">
    <location>
        <begin position="317"/>
        <end position="340"/>
    </location>
</feature>
<dbReference type="CDD" id="cd09630">
    <property type="entry name" value="CDH_like_cytochrome"/>
    <property type="match status" value="1"/>
</dbReference>
<evidence type="ECO:0000256" key="2">
    <source>
        <dbReference type="ARBA" id="ARBA00022448"/>
    </source>
</evidence>
<dbReference type="InterPro" id="IPR006593">
    <property type="entry name" value="Cyt_b561/ferric_Rdtase_TM"/>
</dbReference>
<evidence type="ECO:0000313" key="11">
    <source>
        <dbReference type="EMBL" id="RKO92776.1"/>
    </source>
</evidence>
<gene>
    <name evidence="11" type="ORF">BDK51DRAFT_28572</name>
</gene>
<feature type="transmembrane region" description="Helical" evidence="8">
    <location>
        <begin position="352"/>
        <end position="373"/>
    </location>
</feature>
<dbReference type="SMART" id="SM00664">
    <property type="entry name" value="DoH"/>
    <property type="match status" value="1"/>
</dbReference>
<dbReference type="EMBL" id="KZ994500">
    <property type="protein sequence ID" value="RKO92776.1"/>
    <property type="molecule type" value="Genomic_DNA"/>
</dbReference>
<dbReference type="Gene3D" id="1.20.120.1770">
    <property type="match status" value="1"/>
</dbReference>
<feature type="transmembrane region" description="Helical" evidence="8">
    <location>
        <begin position="28"/>
        <end position="47"/>
    </location>
</feature>
<evidence type="ECO:0000256" key="4">
    <source>
        <dbReference type="ARBA" id="ARBA00022982"/>
    </source>
</evidence>
<evidence type="ECO:0000259" key="9">
    <source>
        <dbReference type="PROSITE" id="PS50836"/>
    </source>
</evidence>
<feature type="region of interest" description="Disordered" evidence="7">
    <location>
        <begin position="1"/>
        <end position="21"/>
    </location>
</feature>
<evidence type="ECO:0000259" key="10">
    <source>
        <dbReference type="PROSITE" id="PS50939"/>
    </source>
</evidence>
<keyword evidence="3 8" id="KW-0812">Transmembrane</keyword>
<dbReference type="PANTHER" id="PTHR47797">
    <property type="entry name" value="DEHYDROGENASE, PUTATIVE (AFU_ORTHOLOGUE AFUA_8G05805)-RELATED"/>
    <property type="match status" value="1"/>
</dbReference>
<sequence>MTSPKPERRRPKSLRAPPNVRRPLSNNASLLILLVSILTVLIATYFVEPDAPAKRMFEKRSPTPYALGLEDDLNQEQGKPPAGWWGTNRAITAQISQRSPLPHPANTPGDGGIEGVTVGGTTATTAGSAVAVAASSGGGIPCFNLGSSSPFCVNSEAAVGGVLMRFEFPPQASWVGIGLGSSMSSADVTLAWINADGTATVSHRTASGQFEPTPNTVQDLQLNTSASGIQTLSGVSTAVVTFLRPIGGITNSQQSFIWAALIGSAPGNNPAASISYHGGTKGTFTGNLLDPANSLSAGGSRTVVGSSGPDPLVYIPLHGWLMAIAWVVMAPAGILVARYFKHRLGVWWFRLHVAFMFGGAGVLTAVSTAAIAYYTQQSGMGHLDVKESGIHVIIGPIVIILTGIQILLGFLIDYLWNPKRKGTPWWDRAHWYLGRLTLLAGLVNVPIGARLMAESQYVSNAVYIAYGILVALILGVVGFCELRGGQSHHVDE</sequence>
<dbReference type="SUPFAM" id="SSF49344">
    <property type="entry name" value="CBD9-like"/>
    <property type="match status" value="1"/>
</dbReference>
<dbReference type="GO" id="GO:0016020">
    <property type="term" value="C:membrane"/>
    <property type="evidence" value="ECO:0007669"/>
    <property type="project" value="UniProtKB-SubCell"/>
</dbReference>
<feature type="transmembrane region" description="Helical" evidence="8">
    <location>
        <begin position="429"/>
        <end position="449"/>
    </location>
</feature>
<organism evidence="11 12">
    <name type="scientific">Blyttiomyces helicus</name>
    <dbReference type="NCBI Taxonomy" id="388810"/>
    <lineage>
        <taxon>Eukaryota</taxon>
        <taxon>Fungi</taxon>
        <taxon>Fungi incertae sedis</taxon>
        <taxon>Chytridiomycota</taxon>
        <taxon>Chytridiomycota incertae sedis</taxon>
        <taxon>Chytridiomycetes</taxon>
        <taxon>Chytridiomycetes incertae sedis</taxon>
        <taxon>Blyttiomyces</taxon>
    </lineage>
</organism>
<dbReference type="PANTHER" id="PTHR47797:SF3">
    <property type="entry name" value="CYTOCHROME B561 DOMAIN-CONTAINING PROTEIN"/>
    <property type="match status" value="1"/>
</dbReference>
<dbReference type="InterPro" id="IPR005018">
    <property type="entry name" value="DOMON_domain"/>
</dbReference>
<name>A0A4P9WPN6_9FUNG</name>
<evidence type="ECO:0000256" key="3">
    <source>
        <dbReference type="ARBA" id="ARBA00022692"/>
    </source>
</evidence>
<evidence type="ECO:0000256" key="5">
    <source>
        <dbReference type="ARBA" id="ARBA00022989"/>
    </source>
</evidence>
<dbReference type="Pfam" id="PF03188">
    <property type="entry name" value="Cytochrom_B561"/>
    <property type="match status" value="1"/>
</dbReference>
<proteinExistence type="predicted"/>
<feature type="domain" description="Cytochrome b561" evidence="10">
    <location>
        <begin position="277"/>
        <end position="483"/>
    </location>
</feature>
<keyword evidence="2" id="KW-0813">Transport</keyword>
<evidence type="ECO:0000256" key="8">
    <source>
        <dbReference type="SAM" id="Phobius"/>
    </source>
</evidence>